<dbReference type="PROSITE" id="PS51257">
    <property type="entry name" value="PROKAR_LIPOPROTEIN"/>
    <property type="match status" value="1"/>
</dbReference>
<evidence type="ECO:0000256" key="3">
    <source>
        <dbReference type="ARBA" id="ARBA00023136"/>
    </source>
</evidence>
<name>A0A3D9ISC6_9BACL</name>
<dbReference type="PANTHER" id="PTHR43649:SF33">
    <property type="entry name" value="POLYGALACTURONAN_RHAMNOGALACTURONAN-BINDING PROTEIN YTCQ"/>
    <property type="match status" value="1"/>
</dbReference>
<keyword evidence="6" id="KW-0762">Sugar transport</keyword>
<keyword evidence="3" id="KW-0472">Membrane</keyword>
<reference evidence="6 7" key="1">
    <citation type="submission" date="2018-07" db="EMBL/GenBank/DDBJ databases">
        <title>Genomic Encyclopedia of Type Strains, Phase III (KMG-III): the genomes of soil and plant-associated and newly described type strains.</title>
        <authorList>
            <person name="Whitman W."/>
        </authorList>
    </citation>
    <scope>NUCLEOTIDE SEQUENCE [LARGE SCALE GENOMIC DNA]</scope>
    <source>
        <strain evidence="6 7">CECT 7287</strain>
    </source>
</reference>
<dbReference type="Gene3D" id="3.40.190.10">
    <property type="entry name" value="Periplasmic binding protein-like II"/>
    <property type="match status" value="2"/>
</dbReference>
<keyword evidence="2" id="KW-0732">Signal</keyword>
<dbReference type="SUPFAM" id="SSF53850">
    <property type="entry name" value="Periplasmic binding protein-like II"/>
    <property type="match status" value="1"/>
</dbReference>
<protein>
    <submittedName>
        <fullName evidence="6">Multiple sugar transport system substrate-binding protein/putative aldouronate transport system substrate-binding protein</fullName>
    </submittedName>
</protein>
<evidence type="ECO:0000313" key="7">
    <source>
        <dbReference type="Proteomes" id="UP000256977"/>
    </source>
</evidence>
<evidence type="ECO:0000256" key="1">
    <source>
        <dbReference type="ARBA" id="ARBA00022475"/>
    </source>
</evidence>
<keyword evidence="6" id="KW-0813">Transport</keyword>
<evidence type="ECO:0000256" key="5">
    <source>
        <dbReference type="ARBA" id="ARBA00023288"/>
    </source>
</evidence>
<dbReference type="EMBL" id="QRDZ01000023">
    <property type="protein sequence ID" value="RED64429.1"/>
    <property type="molecule type" value="Genomic_DNA"/>
</dbReference>
<comment type="caution">
    <text evidence="6">The sequence shown here is derived from an EMBL/GenBank/DDBJ whole genome shotgun (WGS) entry which is preliminary data.</text>
</comment>
<accession>A0A3D9ISC6</accession>
<sequence>MRKGYMKKGIVAVLLASLIVILLAGCSGDKKEGGATGTSSQAPSEKANAEPVELTIMTYDGDTIAQDENSPIYKAVREKLNVKFKVITAPFSGYDDKVNVTIASGQVPDLFNYWGIARLAQYKSWIKEGFVLPLSDVADKYPNIAKQLKSFDSFAKMTDGKHYGLPIISYSQIDSPAVNDHTIYVRKDWLDKLGLPVPTTIDEFANVAKAFAQNDPDGNNKADTYGYTSDGLWWDYPIFNAFDTSFDRYRKADGQWIPEVIQDETKQAVAFLKSMYDDKIMDPEFVINNGDKKIEKFVSGKAGMIIHNGRHFYNDLYDKFKAAYPDKDPKSMFVSTGILESKQGNKRLDGFPNFWFYTFVSNKASPEKQQKALELLDFLGSEEGINLMRWGIEGEHYTKEGDKFVSTLPIDENGKQQTIKEIDATAKLMNYVTWDSDFVSDQLPNREEVLNNGKEGIESSNPDLLYGMYIDENVLSPEIGKEVNDYIFETLVKLIVSSKNFDQDWEAFVQMWLDKGGQKVWDETSKQALAENR</sequence>
<keyword evidence="4" id="KW-0564">Palmitate</keyword>
<evidence type="ECO:0000313" key="6">
    <source>
        <dbReference type="EMBL" id="RED64429.1"/>
    </source>
</evidence>
<evidence type="ECO:0000256" key="2">
    <source>
        <dbReference type="ARBA" id="ARBA00022729"/>
    </source>
</evidence>
<gene>
    <name evidence="6" type="ORF">DFP98_123101</name>
</gene>
<keyword evidence="5" id="KW-0449">Lipoprotein</keyword>
<dbReference type="RefSeq" id="WP_116063412.1">
    <property type="nucleotide sequence ID" value="NZ_QRDZ01000023.1"/>
</dbReference>
<dbReference type="InterPro" id="IPR006059">
    <property type="entry name" value="SBP"/>
</dbReference>
<dbReference type="AlphaFoldDB" id="A0A3D9ISC6"/>
<keyword evidence="7" id="KW-1185">Reference proteome</keyword>
<dbReference type="Pfam" id="PF13416">
    <property type="entry name" value="SBP_bac_8"/>
    <property type="match status" value="1"/>
</dbReference>
<dbReference type="InterPro" id="IPR050490">
    <property type="entry name" value="Bact_solute-bd_prot1"/>
</dbReference>
<dbReference type="Proteomes" id="UP000256977">
    <property type="component" value="Unassembled WGS sequence"/>
</dbReference>
<evidence type="ECO:0000256" key="4">
    <source>
        <dbReference type="ARBA" id="ARBA00023139"/>
    </source>
</evidence>
<dbReference type="OrthoDB" id="9787283at2"/>
<keyword evidence="1" id="KW-1003">Cell membrane</keyword>
<proteinExistence type="predicted"/>
<dbReference type="PANTHER" id="PTHR43649">
    <property type="entry name" value="ARABINOSE-BINDING PROTEIN-RELATED"/>
    <property type="match status" value="1"/>
</dbReference>
<organism evidence="6 7">
    <name type="scientific">Cohnella phaseoli</name>
    <dbReference type="NCBI Taxonomy" id="456490"/>
    <lineage>
        <taxon>Bacteria</taxon>
        <taxon>Bacillati</taxon>
        <taxon>Bacillota</taxon>
        <taxon>Bacilli</taxon>
        <taxon>Bacillales</taxon>
        <taxon>Paenibacillaceae</taxon>
        <taxon>Cohnella</taxon>
    </lineage>
</organism>